<feature type="region of interest" description="Disordered" evidence="1">
    <location>
        <begin position="86"/>
        <end position="169"/>
    </location>
</feature>
<feature type="compositionally biased region" description="Basic residues" evidence="1">
    <location>
        <begin position="157"/>
        <end position="169"/>
    </location>
</feature>
<evidence type="ECO:0000313" key="2">
    <source>
        <dbReference type="EMBL" id="CAD8286928.1"/>
    </source>
</evidence>
<feature type="compositionally biased region" description="Low complexity" evidence="1">
    <location>
        <begin position="106"/>
        <end position="130"/>
    </location>
</feature>
<organism evidence="2">
    <name type="scientific">Chlamydomonas euryale</name>
    <dbReference type="NCBI Taxonomy" id="1486919"/>
    <lineage>
        <taxon>Eukaryota</taxon>
        <taxon>Viridiplantae</taxon>
        <taxon>Chlorophyta</taxon>
        <taxon>core chlorophytes</taxon>
        <taxon>Chlorophyceae</taxon>
        <taxon>CS clade</taxon>
        <taxon>Chlamydomonadales</taxon>
        <taxon>Chlamydomonadaceae</taxon>
        <taxon>Chlamydomonas</taxon>
    </lineage>
</organism>
<proteinExistence type="predicted"/>
<feature type="compositionally biased region" description="Polar residues" evidence="1">
    <location>
        <begin position="139"/>
        <end position="148"/>
    </location>
</feature>
<dbReference type="EMBL" id="HBEC01015012">
    <property type="protein sequence ID" value="CAD8286928.1"/>
    <property type="molecule type" value="Transcribed_RNA"/>
</dbReference>
<name>A0A7R9V7H4_9CHLO</name>
<reference evidence="2" key="1">
    <citation type="submission" date="2021-01" db="EMBL/GenBank/DDBJ databases">
        <authorList>
            <person name="Corre E."/>
            <person name="Pelletier E."/>
            <person name="Niang G."/>
            <person name="Scheremetjew M."/>
            <person name="Finn R."/>
            <person name="Kale V."/>
            <person name="Holt S."/>
            <person name="Cochrane G."/>
            <person name="Meng A."/>
            <person name="Brown T."/>
            <person name="Cohen L."/>
        </authorList>
    </citation>
    <scope>NUCLEOTIDE SEQUENCE</scope>
    <source>
        <strain evidence="2">CCMP219</strain>
    </source>
</reference>
<evidence type="ECO:0000256" key="1">
    <source>
        <dbReference type="SAM" id="MobiDB-lite"/>
    </source>
</evidence>
<gene>
    <name evidence="2" type="ORF">CEUR00632_LOCUS6966</name>
</gene>
<accession>A0A7R9V7H4</accession>
<protein>
    <submittedName>
        <fullName evidence="2">Uncharacterized protein</fullName>
    </submittedName>
</protein>
<dbReference type="AlphaFoldDB" id="A0A7R9V7H4"/>
<sequence length="169" mass="17935">MTWADDVKETRVQAALSASREAYLERLCKARVRSKPIASPGSAVVLLGAAACHLLWRQHSLTLRNVQWRSMPLLRQFDELIFGRSGTRLGAKGSKPVSKAATGSNRSRQSAAKAASSAAQARAAAGQGSAPVVMPTPAQAMQTPSMTPQPAAVAKSASKRKSGSQRKKR</sequence>